<dbReference type="InterPro" id="IPR004524">
    <property type="entry name" value="Asp-tRNA-ligase_1"/>
</dbReference>
<evidence type="ECO:0000256" key="6">
    <source>
        <dbReference type="ARBA" id="ARBA00023146"/>
    </source>
</evidence>
<dbReference type="Gene3D" id="3.30.1360.30">
    <property type="entry name" value="GAD-like domain"/>
    <property type="match status" value="1"/>
</dbReference>
<dbReference type="GO" id="GO:0016740">
    <property type="term" value="F:transferase activity"/>
    <property type="evidence" value="ECO:0007669"/>
    <property type="project" value="UniProtKB-ARBA"/>
</dbReference>
<comment type="subcellular location">
    <subcellularLocation>
        <location evidence="7">Cytoplasm</location>
    </subcellularLocation>
</comment>
<feature type="binding site" evidence="7">
    <location>
        <position position="169"/>
    </location>
    <ligand>
        <name>L-aspartate</name>
        <dbReference type="ChEBI" id="CHEBI:29991"/>
    </ligand>
</feature>
<dbReference type="Pfam" id="PF02938">
    <property type="entry name" value="GAD"/>
    <property type="match status" value="1"/>
</dbReference>
<feature type="region of interest" description="Aspartate" evidence="7">
    <location>
        <begin position="193"/>
        <end position="196"/>
    </location>
</feature>
<dbReference type="GO" id="GO:0006422">
    <property type="term" value="P:aspartyl-tRNA aminoacylation"/>
    <property type="evidence" value="ECO:0007669"/>
    <property type="project" value="UniProtKB-UniRule"/>
</dbReference>
<dbReference type="Gene3D" id="3.30.930.10">
    <property type="entry name" value="Bira Bifunctional Protein, Domain 2"/>
    <property type="match status" value="1"/>
</dbReference>
<dbReference type="InterPro" id="IPR004364">
    <property type="entry name" value="Aa-tRNA-synt_II"/>
</dbReference>
<feature type="binding site" evidence="7">
    <location>
        <position position="442"/>
    </location>
    <ligand>
        <name>L-aspartate</name>
        <dbReference type="ChEBI" id="CHEBI:29991"/>
    </ligand>
</feature>
<feature type="binding site" evidence="7">
    <location>
        <begin position="215"/>
        <end position="217"/>
    </location>
    <ligand>
        <name>ATP</name>
        <dbReference type="ChEBI" id="CHEBI:30616"/>
    </ligand>
</feature>
<feature type="binding site" evidence="7">
    <location>
        <position position="483"/>
    </location>
    <ligand>
        <name>L-aspartate</name>
        <dbReference type="ChEBI" id="CHEBI:29991"/>
    </ligand>
</feature>
<dbReference type="PANTHER" id="PTHR22594:SF5">
    <property type="entry name" value="ASPARTATE--TRNA LIGASE, MITOCHONDRIAL"/>
    <property type="match status" value="1"/>
</dbReference>
<dbReference type="RefSeq" id="WP_022789047.1">
    <property type="nucleotide sequence ID" value="NZ_UHFX01000003.1"/>
</dbReference>
<evidence type="ECO:0000256" key="7">
    <source>
        <dbReference type="HAMAP-Rule" id="MF_00044"/>
    </source>
</evidence>
<evidence type="ECO:0000256" key="4">
    <source>
        <dbReference type="ARBA" id="ARBA00022840"/>
    </source>
</evidence>
<comment type="catalytic activity">
    <reaction evidence="7">
        <text>tRNA(Asp) + L-aspartate + ATP = L-aspartyl-tRNA(Asp) + AMP + diphosphate</text>
        <dbReference type="Rhea" id="RHEA:19649"/>
        <dbReference type="Rhea" id="RHEA-COMP:9660"/>
        <dbReference type="Rhea" id="RHEA-COMP:9678"/>
        <dbReference type="ChEBI" id="CHEBI:29991"/>
        <dbReference type="ChEBI" id="CHEBI:30616"/>
        <dbReference type="ChEBI" id="CHEBI:33019"/>
        <dbReference type="ChEBI" id="CHEBI:78442"/>
        <dbReference type="ChEBI" id="CHEBI:78516"/>
        <dbReference type="ChEBI" id="CHEBI:456215"/>
        <dbReference type="EC" id="6.1.1.12"/>
    </reaction>
</comment>
<dbReference type="InterPro" id="IPR047090">
    <property type="entry name" value="AspRS_core"/>
</dbReference>
<dbReference type="InterPro" id="IPR012340">
    <property type="entry name" value="NA-bd_OB-fold"/>
</dbReference>
<keyword evidence="4 7" id="KW-0067">ATP-binding</keyword>
<keyword evidence="3 7" id="KW-0547">Nucleotide-binding</keyword>
<dbReference type="InterPro" id="IPR004115">
    <property type="entry name" value="GAD-like_sf"/>
</dbReference>
<dbReference type="PROSITE" id="PS50862">
    <property type="entry name" value="AA_TRNA_LIGASE_II"/>
    <property type="match status" value="1"/>
</dbReference>
<dbReference type="InterPro" id="IPR047089">
    <property type="entry name" value="Asp-tRNA-ligase_1_N"/>
</dbReference>
<dbReference type="OrthoDB" id="9802326at2"/>
<evidence type="ECO:0000256" key="2">
    <source>
        <dbReference type="ARBA" id="ARBA00022598"/>
    </source>
</evidence>
<dbReference type="GO" id="GO:0004815">
    <property type="term" value="F:aspartate-tRNA ligase activity"/>
    <property type="evidence" value="ECO:0007669"/>
    <property type="project" value="UniProtKB-UniRule"/>
</dbReference>
<dbReference type="Proteomes" id="UP000255523">
    <property type="component" value="Unassembled WGS sequence"/>
</dbReference>
<dbReference type="Pfam" id="PF01336">
    <property type="entry name" value="tRNA_anti-codon"/>
    <property type="match status" value="1"/>
</dbReference>
<dbReference type="GO" id="GO:0003676">
    <property type="term" value="F:nucleic acid binding"/>
    <property type="evidence" value="ECO:0007669"/>
    <property type="project" value="InterPro"/>
</dbReference>
<dbReference type="CDD" id="cd00777">
    <property type="entry name" value="AspRS_core"/>
    <property type="match status" value="1"/>
</dbReference>
<keyword evidence="2 7" id="KW-0436">Ligase</keyword>
<dbReference type="GO" id="GO:0140096">
    <property type="term" value="F:catalytic activity, acting on a protein"/>
    <property type="evidence" value="ECO:0007669"/>
    <property type="project" value="UniProtKB-ARBA"/>
</dbReference>
<dbReference type="GeneID" id="77461524"/>
<sequence>MKRTHSNGELRLSHVGQHVDLVGWVSKKRNFGQLNFIDLRDRSGICQLLFDETFSETLKNVRNEYVLSVSGTVVERKDKNPDLATGDIEVQVDQVTVVNEAKTTPLIIADETDALEDTRLEYRYLDLRRPIMQKKLMMRHQITRSMRDYLDNHAFIEIETPMLGKSTPEGARDYLVPSRVHPGSFYALPQSPQLYKQLLMISGFERYYQFARCFRDEDLRADRQTDFTQVDIETSFLTENEILTMMEEMMKKLMKEVKGLDIETPFLRLTYKEAMNRYGSDKPDNRFGLELQEITSIFEHTEFGVFKSVVEAKGSIKAIVVPDFAHITRKQIDAFTNLAKKNGAKGLVVLKAVDQDLTGSARKFLSDDEVKALYETLNLKDQDCVFIVSDTWSRTCTVLGALRNEIGQQLGLKKKNEFSFLWVTEFPMFEYSEELGRYQALHHPFTQPMEEDIPLLDTDIETVRANAYDIILNGYELGGGSLRIYDNKLQEKIFELLGFTEEQIKDKFGFFIDAFQYGTPPHGGLAFGLDRIAMILTESDSIRDVIAFPKNANAKCPMSKAPTPVDPAQLKELHIQITEKEKTED</sequence>
<dbReference type="EMBL" id="UHFX01000003">
    <property type="protein sequence ID" value="SUO03671.1"/>
    <property type="molecule type" value="Genomic_DNA"/>
</dbReference>
<dbReference type="HAMAP" id="MF_00044">
    <property type="entry name" value="Asp_tRNA_synth_type1"/>
    <property type="match status" value="1"/>
</dbReference>
<protein>
    <recommendedName>
        <fullName evidence="7">Aspartate--tRNA ligase</fullName>
        <ecNumber evidence="7">6.1.1.12</ecNumber>
    </recommendedName>
    <alternativeName>
        <fullName evidence="7">Aspartyl-tRNA synthetase</fullName>
        <shortName evidence="7">AspRS</shortName>
    </alternativeName>
</protein>
<dbReference type="GO" id="GO:0005524">
    <property type="term" value="F:ATP binding"/>
    <property type="evidence" value="ECO:0007669"/>
    <property type="project" value="UniProtKB-UniRule"/>
</dbReference>
<dbReference type="InterPro" id="IPR029351">
    <property type="entry name" value="GAD_dom"/>
</dbReference>
<dbReference type="SUPFAM" id="SSF55681">
    <property type="entry name" value="Class II aaRS and biotin synthetases"/>
    <property type="match status" value="1"/>
</dbReference>
<name>A0A380LK04_9FIRM</name>
<feature type="binding site" evidence="7">
    <location>
        <position position="476"/>
    </location>
    <ligand>
        <name>ATP</name>
        <dbReference type="ChEBI" id="CHEBI:30616"/>
    </ligand>
</feature>
<dbReference type="Gene3D" id="2.40.50.140">
    <property type="entry name" value="Nucleic acid-binding proteins"/>
    <property type="match status" value="1"/>
</dbReference>
<dbReference type="InterPro" id="IPR002312">
    <property type="entry name" value="Asp/Asn-tRNA-synth_IIb"/>
</dbReference>
<dbReference type="PANTHER" id="PTHR22594">
    <property type="entry name" value="ASPARTYL/LYSYL-TRNA SYNTHETASE"/>
    <property type="match status" value="1"/>
</dbReference>
<dbReference type="NCBIfam" id="TIGR00459">
    <property type="entry name" value="aspS_bact"/>
    <property type="match status" value="1"/>
</dbReference>
<keyword evidence="7" id="KW-0963">Cytoplasm</keyword>
<organism evidence="9 10">
    <name type="scientific">Faecalicoccus pleomorphus</name>
    <dbReference type="NCBI Taxonomy" id="1323"/>
    <lineage>
        <taxon>Bacteria</taxon>
        <taxon>Bacillati</taxon>
        <taxon>Bacillota</taxon>
        <taxon>Erysipelotrichia</taxon>
        <taxon>Erysipelotrichales</taxon>
        <taxon>Erysipelotrichaceae</taxon>
        <taxon>Faecalicoccus</taxon>
    </lineage>
</organism>
<evidence type="ECO:0000313" key="9">
    <source>
        <dbReference type="EMBL" id="SUO03671.1"/>
    </source>
</evidence>
<feature type="binding site" evidence="7">
    <location>
        <position position="215"/>
    </location>
    <ligand>
        <name>L-aspartate</name>
        <dbReference type="ChEBI" id="CHEBI:29991"/>
    </ligand>
</feature>
<accession>A0A380LK04</accession>
<gene>
    <name evidence="7 9" type="primary">aspS</name>
    <name evidence="9" type="ORF">NCTC11087_00540</name>
</gene>
<comment type="caution">
    <text evidence="7">Lacks conserved residue(s) required for the propagation of feature annotation.</text>
</comment>
<evidence type="ECO:0000256" key="1">
    <source>
        <dbReference type="ARBA" id="ARBA00006303"/>
    </source>
</evidence>
<feature type="binding site" evidence="7">
    <location>
        <position position="224"/>
    </location>
    <ligand>
        <name>ATP</name>
        <dbReference type="ChEBI" id="CHEBI:30616"/>
    </ligand>
</feature>
<feature type="binding site" evidence="7">
    <location>
        <begin position="528"/>
        <end position="531"/>
    </location>
    <ligand>
        <name>ATP</name>
        <dbReference type="ChEBI" id="CHEBI:30616"/>
    </ligand>
</feature>
<evidence type="ECO:0000313" key="10">
    <source>
        <dbReference type="Proteomes" id="UP000255523"/>
    </source>
</evidence>
<dbReference type="SUPFAM" id="SSF55261">
    <property type="entry name" value="GAD domain-like"/>
    <property type="match status" value="1"/>
</dbReference>
<dbReference type="InterPro" id="IPR006195">
    <property type="entry name" value="aa-tRNA-synth_II"/>
</dbReference>
<proteinExistence type="inferred from homology"/>
<evidence type="ECO:0000256" key="3">
    <source>
        <dbReference type="ARBA" id="ARBA00022741"/>
    </source>
</evidence>
<dbReference type="AlphaFoldDB" id="A0A380LK04"/>
<dbReference type="InterPro" id="IPR004365">
    <property type="entry name" value="NA-bd_OB_tRNA"/>
</dbReference>
<feature type="domain" description="Aminoacyl-transfer RNA synthetases class-II family profile" evidence="8">
    <location>
        <begin position="136"/>
        <end position="549"/>
    </location>
</feature>
<dbReference type="EC" id="6.1.1.12" evidence="7"/>
<dbReference type="GO" id="GO:0005737">
    <property type="term" value="C:cytoplasm"/>
    <property type="evidence" value="ECO:0007669"/>
    <property type="project" value="UniProtKB-SubCell"/>
</dbReference>
<keyword evidence="5 7" id="KW-0648">Protein biosynthesis</keyword>
<comment type="similarity">
    <text evidence="1 7">Belongs to the class-II aminoacyl-tRNA synthetase family. Type 1 subfamily.</text>
</comment>
<reference evidence="9 10" key="1">
    <citation type="submission" date="2018-06" db="EMBL/GenBank/DDBJ databases">
        <authorList>
            <consortium name="Pathogen Informatics"/>
            <person name="Doyle S."/>
        </authorList>
    </citation>
    <scope>NUCLEOTIDE SEQUENCE [LARGE SCALE GENOMIC DNA]</scope>
    <source>
        <strain evidence="9 10">NCTC11087</strain>
    </source>
</reference>
<comment type="subunit">
    <text evidence="7">Homodimer.</text>
</comment>
<evidence type="ECO:0000256" key="5">
    <source>
        <dbReference type="ARBA" id="ARBA00022917"/>
    </source>
</evidence>
<dbReference type="NCBIfam" id="NF001750">
    <property type="entry name" value="PRK00476.1"/>
    <property type="match status" value="1"/>
</dbReference>
<dbReference type="Pfam" id="PF00152">
    <property type="entry name" value="tRNA-synt_2"/>
    <property type="match status" value="1"/>
</dbReference>
<dbReference type="CDD" id="cd04317">
    <property type="entry name" value="EcAspRS_like_N"/>
    <property type="match status" value="1"/>
</dbReference>
<evidence type="ECO:0000259" key="8">
    <source>
        <dbReference type="PROSITE" id="PS50862"/>
    </source>
</evidence>
<comment type="function">
    <text evidence="7">Catalyzes the attachment of L-aspartate to tRNA(Asp) in a two-step reaction: L-aspartate is first activated by ATP to form Asp-AMP and then transferred to the acceptor end of tRNA(Asp).</text>
</comment>
<dbReference type="SUPFAM" id="SSF50249">
    <property type="entry name" value="Nucleic acid-binding proteins"/>
    <property type="match status" value="1"/>
</dbReference>
<keyword evidence="6 7" id="KW-0030">Aminoacyl-tRNA synthetase</keyword>
<keyword evidence="10" id="KW-1185">Reference proteome</keyword>
<dbReference type="InterPro" id="IPR045864">
    <property type="entry name" value="aa-tRNA-synth_II/BPL/LPL"/>
</dbReference>
<dbReference type="PRINTS" id="PR01042">
    <property type="entry name" value="TRNASYNTHASP"/>
</dbReference>